<feature type="transmembrane region" description="Helical" evidence="1">
    <location>
        <begin position="45"/>
        <end position="78"/>
    </location>
</feature>
<dbReference type="EMBL" id="GL348713">
    <property type="protein sequence ID" value="EFH67681.1"/>
    <property type="molecule type" value="Genomic_DNA"/>
</dbReference>
<dbReference type="Pfam" id="PF03870">
    <property type="entry name" value="RNA_pol_Rpb8"/>
    <property type="match status" value="1"/>
</dbReference>
<organism evidence="3">
    <name type="scientific">Arabidopsis lyrata subsp. lyrata</name>
    <name type="common">Lyre-leaved rock-cress</name>
    <dbReference type="NCBI Taxonomy" id="81972"/>
    <lineage>
        <taxon>Eukaryota</taxon>
        <taxon>Viridiplantae</taxon>
        <taxon>Streptophyta</taxon>
        <taxon>Embryophyta</taxon>
        <taxon>Tracheophyta</taxon>
        <taxon>Spermatophyta</taxon>
        <taxon>Magnoliopsida</taxon>
        <taxon>eudicotyledons</taxon>
        <taxon>Gunneridae</taxon>
        <taxon>Pentapetalae</taxon>
        <taxon>rosids</taxon>
        <taxon>malvids</taxon>
        <taxon>Brassicales</taxon>
        <taxon>Brassicaceae</taxon>
        <taxon>Camelineae</taxon>
        <taxon>Arabidopsis</taxon>
    </lineage>
</organism>
<keyword evidence="1" id="KW-0472">Membrane</keyword>
<evidence type="ECO:0000313" key="3">
    <source>
        <dbReference type="Proteomes" id="UP000008694"/>
    </source>
</evidence>
<dbReference type="InterPro" id="IPR012340">
    <property type="entry name" value="NA-bd_OB-fold"/>
</dbReference>
<dbReference type="GO" id="GO:0003899">
    <property type="term" value="F:DNA-directed RNA polymerase activity"/>
    <property type="evidence" value="ECO:0007669"/>
    <property type="project" value="InterPro"/>
</dbReference>
<name>D7KC37_ARALL</name>
<gene>
    <name evidence="2" type="ORF">ARALYDRAFT_891644</name>
</gene>
<protein>
    <submittedName>
        <fullName evidence="2">Uncharacterized protein</fullName>
    </submittedName>
</protein>
<proteinExistence type="predicted"/>
<dbReference type="Gene3D" id="2.40.50.140">
    <property type="entry name" value="Nucleic acid-binding proteins"/>
    <property type="match status" value="1"/>
</dbReference>
<keyword evidence="1" id="KW-1133">Transmembrane helix</keyword>
<dbReference type="HOGENOM" id="CLU_2592996_0_0_1"/>
<keyword evidence="3" id="KW-1185">Reference proteome</keyword>
<dbReference type="InterPro" id="IPR005570">
    <property type="entry name" value="RPABC3"/>
</dbReference>
<dbReference type="GO" id="GO:0006351">
    <property type="term" value="P:DNA-templated transcription"/>
    <property type="evidence" value="ECO:0007669"/>
    <property type="project" value="InterPro"/>
</dbReference>
<reference evidence="3" key="1">
    <citation type="journal article" date="2011" name="Nat. Genet.">
        <title>The Arabidopsis lyrata genome sequence and the basis of rapid genome size change.</title>
        <authorList>
            <person name="Hu T.T."/>
            <person name="Pattyn P."/>
            <person name="Bakker E.G."/>
            <person name="Cao J."/>
            <person name="Cheng J.-F."/>
            <person name="Clark R.M."/>
            <person name="Fahlgren N."/>
            <person name="Fawcett J.A."/>
            <person name="Grimwood J."/>
            <person name="Gundlach H."/>
            <person name="Haberer G."/>
            <person name="Hollister J.D."/>
            <person name="Ossowski S."/>
            <person name="Ottilar R.P."/>
            <person name="Salamov A.A."/>
            <person name="Schneeberger K."/>
            <person name="Spannagl M."/>
            <person name="Wang X."/>
            <person name="Yang L."/>
            <person name="Nasrallah M.E."/>
            <person name="Bergelson J."/>
            <person name="Carrington J.C."/>
            <person name="Gaut B.S."/>
            <person name="Schmutz J."/>
            <person name="Mayer K.F.X."/>
            <person name="Van de Peer Y."/>
            <person name="Grigoriev I.V."/>
            <person name="Nordborg M."/>
            <person name="Weigel D."/>
            <person name="Guo Y.-L."/>
        </authorList>
    </citation>
    <scope>NUCLEOTIDE SEQUENCE [LARGE SCALE GENOMIC DNA]</scope>
    <source>
        <strain evidence="3">cv. MN47</strain>
    </source>
</reference>
<dbReference type="Proteomes" id="UP000008694">
    <property type="component" value="Unassembled WGS sequence"/>
</dbReference>
<sequence length="80" mass="9125">MIFVVGMCVFVVTVTRFQATSHNLEMFMHLEVNTEVYQFAVGDKFTLSCLICFGYIHTLLTSMAVLSCFVSVFDFILVHM</sequence>
<accession>D7KC37</accession>
<dbReference type="Gramene" id="scaffold_104438.1">
    <property type="protein sequence ID" value="scaffold_104438.1"/>
    <property type="gene ID" value="scaffold_104438.1"/>
</dbReference>
<keyword evidence="1" id="KW-0812">Transmembrane</keyword>
<dbReference type="AlphaFoldDB" id="D7KC37"/>
<evidence type="ECO:0000256" key="1">
    <source>
        <dbReference type="SAM" id="Phobius"/>
    </source>
</evidence>
<dbReference type="eggNOG" id="KOG3400">
    <property type="taxonomic scope" value="Eukaryota"/>
</dbReference>
<evidence type="ECO:0000313" key="2">
    <source>
        <dbReference type="EMBL" id="EFH67681.1"/>
    </source>
</evidence>
<dbReference type="STRING" id="81972.D7KC37"/>